<keyword evidence="4" id="KW-1185">Reference proteome</keyword>
<accession>A0A2P4XTJ4</accession>
<comment type="caution">
    <text evidence="3">The sequence shown here is derived from an EMBL/GenBank/DDBJ whole genome shotgun (WGS) entry which is preliminary data.</text>
</comment>
<dbReference type="EMBL" id="NCKW01008013">
    <property type="protein sequence ID" value="POM68873.1"/>
    <property type="molecule type" value="Genomic_DNA"/>
</dbReference>
<reference evidence="3 4" key="1">
    <citation type="journal article" date="2017" name="Genome Biol. Evol.">
        <title>Phytophthora megakarya and P. palmivora, closely related causal agents of cacao black pod rot, underwent increases in genome sizes and gene numbers by different mechanisms.</title>
        <authorList>
            <person name="Ali S.S."/>
            <person name="Shao J."/>
            <person name="Lary D.J."/>
            <person name="Kronmiller B."/>
            <person name="Shen D."/>
            <person name="Strem M.D."/>
            <person name="Amoako-Attah I."/>
            <person name="Akrofi A.Y."/>
            <person name="Begoude B.A."/>
            <person name="Ten Hoopen G.M."/>
            <person name="Coulibaly K."/>
            <person name="Kebe B.I."/>
            <person name="Melnick R.L."/>
            <person name="Guiltinan M.J."/>
            <person name="Tyler B.M."/>
            <person name="Meinhardt L.W."/>
            <person name="Bailey B.A."/>
        </authorList>
    </citation>
    <scope>NUCLEOTIDE SEQUENCE [LARGE SCALE GENOMIC DNA]</scope>
    <source>
        <strain evidence="4">sbr112.9</strain>
    </source>
</reference>
<evidence type="ECO:0000256" key="1">
    <source>
        <dbReference type="SAM" id="MobiDB-lite"/>
    </source>
</evidence>
<evidence type="ECO:0000259" key="2">
    <source>
        <dbReference type="Pfam" id="PF07727"/>
    </source>
</evidence>
<dbReference type="OrthoDB" id="125229at2759"/>
<gene>
    <name evidence="3" type="ORF">PHPALM_14905</name>
</gene>
<evidence type="ECO:0000313" key="3">
    <source>
        <dbReference type="EMBL" id="POM68873.1"/>
    </source>
</evidence>
<feature type="compositionally biased region" description="Polar residues" evidence="1">
    <location>
        <begin position="17"/>
        <end position="30"/>
    </location>
</feature>
<dbReference type="Pfam" id="PF07727">
    <property type="entry name" value="RVT_2"/>
    <property type="match status" value="1"/>
</dbReference>
<dbReference type="Proteomes" id="UP000237271">
    <property type="component" value="Unassembled WGS sequence"/>
</dbReference>
<organism evidence="3 4">
    <name type="scientific">Phytophthora palmivora</name>
    <dbReference type="NCBI Taxonomy" id="4796"/>
    <lineage>
        <taxon>Eukaryota</taxon>
        <taxon>Sar</taxon>
        <taxon>Stramenopiles</taxon>
        <taxon>Oomycota</taxon>
        <taxon>Peronosporomycetes</taxon>
        <taxon>Peronosporales</taxon>
        <taxon>Peronosporaceae</taxon>
        <taxon>Phytophthora</taxon>
    </lineage>
</organism>
<feature type="domain" description="Reverse transcriptase Ty1/copia-type" evidence="2">
    <location>
        <begin position="98"/>
        <end position="240"/>
    </location>
</feature>
<name>A0A2P4XTJ4_9STRA</name>
<sequence>MQPRLLPTLDNARSKNEFLQLTDGSNSVDNLPSLDDRDTSGHDSSDGEPDSKLPKLDDYEMAMTAMDVPRSYTEAMSSPELAKWKEGVRREIRSHIQNHTWDLIKRPRGIKVIGKNGYSRLNMTKMEMSHGYLQTNGIDYSHTYSFVASMNMIRVFLAVCCQRRLLLQQFDIETILLNEDVYMEPPQGIRVPDGMVCKLRRSLYGLKQAGAVWFRTIRTVFMKVGFSQCRVDPCLFVHCGEVDLKDLALEYPERSDLDVIESDVM</sequence>
<proteinExistence type="predicted"/>
<dbReference type="AlphaFoldDB" id="A0A2P4XTJ4"/>
<protein>
    <submittedName>
        <fullName evidence="3">Polyprotein</fullName>
    </submittedName>
</protein>
<evidence type="ECO:0000313" key="4">
    <source>
        <dbReference type="Proteomes" id="UP000237271"/>
    </source>
</evidence>
<feature type="region of interest" description="Disordered" evidence="1">
    <location>
        <begin position="1"/>
        <end position="57"/>
    </location>
</feature>
<dbReference type="InterPro" id="IPR013103">
    <property type="entry name" value="RVT_2"/>
</dbReference>
<feature type="compositionally biased region" description="Basic and acidic residues" evidence="1">
    <location>
        <begin position="34"/>
        <end position="57"/>
    </location>
</feature>